<dbReference type="PANTHER" id="PTHR14237:SF34">
    <property type="entry name" value="MOSC DOMAIN PROTEIN (AFU_ORTHOLOGUE AFUA_2G07820)"/>
    <property type="match status" value="1"/>
</dbReference>
<name>A0ABR3X6U4_9EURO</name>
<sequence>MKISQLYIYPVKSLRPTSVTEAAITRHGLNYDRRFMLLKVKDEDTGDFENMHVAEYSELTLFLTDLVLPSEHGSGSIRIMYQPPAGSNSSQSLKTLEIPPDPDVQGLRELDIVMHKSPTKGYDMGYEFNNWFSECLGYKVILAYLGQNRRSVLGSLSPNAAAQKQQNANGGGGWLSMVKNGVSLLSGSGGDDNQITFADCAPFLVVSETSLHNVSARLPEGEEMDITKFRPNIVVSGSGEEFEEDFWGELTVGGERVKLLLTANCARCQSINVDFETGKPGAGESGKVLKKLMKDRRVDKGVKYSPVFGRYGFPDKSSDGMTLHVGDEVEVSKRLAERTIFDWPGLTN</sequence>
<evidence type="ECO:0000259" key="1">
    <source>
        <dbReference type="PROSITE" id="PS51340"/>
    </source>
</evidence>
<comment type="caution">
    <text evidence="2">The sequence shown here is derived from an EMBL/GenBank/DDBJ whole genome shotgun (WGS) entry which is preliminary data.</text>
</comment>
<gene>
    <name evidence="2" type="ORF">Plec18167_007110</name>
</gene>
<organism evidence="2 3">
    <name type="scientific">Paecilomyces lecythidis</name>
    <dbReference type="NCBI Taxonomy" id="3004212"/>
    <lineage>
        <taxon>Eukaryota</taxon>
        <taxon>Fungi</taxon>
        <taxon>Dikarya</taxon>
        <taxon>Ascomycota</taxon>
        <taxon>Pezizomycotina</taxon>
        <taxon>Eurotiomycetes</taxon>
        <taxon>Eurotiomycetidae</taxon>
        <taxon>Eurotiales</taxon>
        <taxon>Thermoascaceae</taxon>
        <taxon>Paecilomyces</taxon>
    </lineage>
</organism>
<reference evidence="2 3" key="1">
    <citation type="journal article" date="2024" name="IMA Fungus">
        <title>IMA Genome - F19 : A genome assembly and annotation guide to empower mycologists, including annotated draft genome sequences of Ceratocystis pirilliformis, Diaporthe australafricana, Fusarium ophioides, Paecilomyces lecythidis, and Sporothrix stenoceras.</title>
        <authorList>
            <person name="Aylward J."/>
            <person name="Wilson A.M."/>
            <person name="Visagie C.M."/>
            <person name="Spraker J."/>
            <person name="Barnes I."/>
            <person name="Buitendag C."/>
            <person name="Ceriani C."/>
            <person name="Del Mar Angel L."/>
            <person name="du Plessis D."/>
            <person name="Fuchs T."/>
            <person name="Gasser K."/>
            <person name="Kramer D."/>
            <person name="Li W."/>
            <person name="Munsamy K."/>
            <person name="Piso A."/>
            <person name="Price J.L."/>
            <person name="Sonnekus B."/>
            <person name="Thomas C."/>
            <person name="van der Nest A."/>
            <person name="van Dijk A."/>
            <person name="van Heerden A."/>
            <person name="van Vuuren N."/>
            <person name="Yilmaz N."/>
            <person name="Duong T.A."/>
            <person name="van der Merwe N.A."/>
            <person name="Wingfield M.J."/>
            <person name="Wingfield B.D."/>
        </authorList>
    </citation>
    <scope>NUCLEOTIDE SEQUENCE [LARGE SCALE GENOMIC DNA]</scope>
    <source>
        <strain evidence="2 3">CMW 18167</strain>
    </source>
</reference>
<dbReference type="Proteomes" id="UP001583193">
    <property type="component" value="Unassembled WGS sequence"/>
</dbReference>
<dbReference type="InterPro" id="IPR005303">
    <property type="entry name" value="MOCOS_middle"/>
</dbReference>
<dbReference type="InterPro" id="IPR011037">
    <property type="entry name" value="Pyrv_Knase-like_insert_dom_sf"/>
</dbReference>
<dbReference type="PANTHER" id="PTHR14237">
    <property type="entry name" value="MOLYBDOPTERIN COFACTOR SULFURASE MOSC"/>
    <property type="match status" value="1"/>
</dbReference>
<keyword evidence="3" id="KW-1185">Reference proteome</keyword>
<dbReference type="SUPFAM" id="SSF50800">
    <property type="entry name" value="PK beta-barrel domain-like"/>
    <property type="match status" value="1"/>
</dbReference>
<protein>
    <recommendedName>
        <fullName evidence="1">MOSC domain-containing protein</fullName>
    </recommendedName>
</protein>
<dbReference type="Pfam" id="PF03476">
    <property type="entry name" value="MOSC_N"/>
    <property type="match status" value="1"/>
</dbReference>
<feature type="domain" description="MOSC" evidence="1">
    <location>
        <begin position="175"/>
        <end position="332"/>
    </location>
</feature>
<dbReference type="Pfam" id="PF03473">
    <property type="entry name" value="MOSC"/>
    <property type="match status" value="1"/>
</dbReference>
<evidence type="ECO:0000313" key="3">
    <source>
        <dbReference type="Proteomes" id="UP001583193"/>
    </source>
</evidence>
<dbReference type="PROSITE" id="PS51340">
    <property type="entry name" value="MOSC"/>
    <property type="match status" value="1"/>
</dbReference>
<dbReference type="EMBL" id="JAVDPF010000027">
    <property type="protein sequence ID" value="KAL1871550.1"/>
    <property type="molecule type" value="Genomic_DNA"/>
</dbReference>
<proteinExistence type="predicted"/>
<evidence type="ECO:0000313" key="2">
    <source>
        <dbReference type="EMBL" id="KAL1871550.1"/>
    </source>
</evidence>
<accession>A0ABR3X6U4</accession>
<dbReference type="InterPro" id="IPR005302">
    <property type="entry name" value="MoCF_Sase_C"/>
</dbReference>